<dbReference type="InterPro" id="IPR029068">
    <property type="entry name" value="Glyas_Bleomycin-R_OHBP_Dase"/>
</dbReference>
<dbReference type="Gene3D" id="3.10.180.10">
    <property type="entry name" value="2,3-Dihydroxybiphenyl 1,2-Dioxygenase, domain 1"/>
    <property type="match status" value="1"/>
</dbReference>
<reference evidence="2" key="1">
    <citation type="submission" date="2019-08" db="EMBL/GenBank/DDBJ databases">
        <authorList>
            <person name="Kucharzyk K."/>
            <person name="Murdoch R.W."/>
            <person name="Higgins S."/>
            <person name="Loffler F."/>
        </authorList>
    </citation>
    <scope>NUCLEOTIDE SEQUENCE</scope>
</reference>
<sequence>MEQSTSIRSIFINLPVTNIAQTRAFWSKLGFRFNEAFSNDKALCLILQPDAIYAMLTTREYLQTFTNRPVADGSTTQVLLAIDVGSRERVDEIMRIAVENGATRYLQPEDVGWMVYDRFADPDGNQWEITYLDSSLIPQAEGT</sequence>
<protein>
    <recommendedName>
        <fullName evidence="1">Glyoxalase/fosfomycin resistance/dioxygenase domain-containing protein</fullName>
    </recommendedName>
</protein>
<evidence type="ECO:0000313" key="2">
    <source>
        <dbReference type="EMBL" id="MPN32557.1"/>
    </source>
</evidence>
<gene>
    <name evidence="2" type="ORF">SDC9_180036</name>
</gene>
<evidence type="ECO:0000259" key="1">
    <source>
        <dbReference type="Pfam" id="PF00903"/>
    </source>
</evidence>
<accession>A0A645H0K1</accession>
<dbReference type="PANTHER" id="PTHR36503">
    <property type="entry name" value="BLR2520 PROTEIN"/>
    <property type="match status" value="1"/>
</dbReference>
<dbReference type="PANTHER" id="PTHR36503:SF2">
    <property type="entry name" value="BLR2408 PROTEIN"/>
    <property type="match status" value="1"/>
</dbReference>
<feature type="domain" description="Glyoxalase/fosfomycin resistance/dioxygenase" evidence="1">
    <location>
        <begin position="12"/>
        <end position="129"/>
    </location>
</feature>
<name>A0A645H0K1_9ZZZZ</name>
<organism evidence="2">
    <name type="scientific">bioreactor metagenome</name>
    <dbReference type="NCBI Taxonomy" id="1076179"/>
    <lineage>
        <taxon>unclassified sequences</taxon>
        <taxon>metagenomes</taxon>
        <taxon>ecological metagenomes</taxon>
    </lineage>
</organism>
<dbReference type="Pfam" id="PF00903">
    <property type="entry name" value="Glyoxalase"/>
    <property type="match status" value="1"/>
</dbReference>
<comment type="caution">
    <text evidence="2">The sequence shown here is derived from an EMBL/GenBank/DDBJ whole genome shotgun (WGS) entry which is preliminary data.</text>
</comment>
<dbReference type="AlphaFoldDB" id="A0A645H0K1"/>
<dbReference type="InterPro" id="IPR004360">
    <property type="entry name" value="Glyas_Fos-R_dOase_dom"/>
</dbReference>
<dbReference type="EMBL" id="VSSQ01084633">
    <property type="protein sequence ID" value="MPN32557.1"/>
    <property type="molecule type" value="Genomic_DNA"/>
</dbReference>
<dbReference type="SUPFAM" id="SSF54593">
    <property type="entry name" value="Glyoxalase/Bleomycin resistance protein/Dihydroxybiphenyl dioxygenase"/>
    <property type="match status" value="1"/>
</dbReference>
<proteinExistence type="predicted"/>